<keyword evidence="2" id="KW-0812">Transmembrane</keyword>
<keyword evidence="4" id="KW-1185">Reference proteome</keyword>
<evidence type="ECO:0000256" key="1">
    <source>
        <dbReference type="SAM" id="MobiDB-lite"/>
    </source>
</evidence>
<dbReference type="OrthoDB" id="8813775at2759"/>
<evidence type="ECO:0000256" key="2">
    <source>
        <dbReference type="SAM" id="Phobius"/>
    </source>
</evidence>
<feature type="transmembrane region" description="Helical" evidence="2">
    <location>
        <begin position="39"/>
        <end position="56"/>
    </location>
</feature>
<sequence>MGFWQAGRVWGPYAAVLGIFLLLGGSLECSCRPQQLGCYLHLLLPAAAAALLLLATDQCFQRLVRHLLSADRRHAGSFLRSCGGRVLRAAGVGLLWLVCVLVDGDWYVCCMNDHSEQQEKLACTSAGWKSPSRAERQHLFHQQLLEQEELALRETLGKLARQRLAEEFQLQMGGGRWEQCFDVAERLVKAAVQPAASRGGGASEGEELPPPGPADAALLGSE</sequence>
<dbReference type="Proteomes" id="UP000677803">
    <property type="component" value="Unassembled WGS sequence"/>
</dbReference>
<reference evidence="3" key="1">
    <citation type="submission" date="2021-05" db="EMBL/GenBank/DDBJ databases">
        <authorList>
            <person name="Tigano A."/>
        </authorList>
    </citation>
    <scope>NUCLEOTIDE SEQUENCE</scope>
</reference>
<proteinExistence type="predicted"/>
<evidence type="ECO:0000313" key="4">
    <source>
        <dbReference type="Proteomes" id="UP000677803"/>
    </source>
</evidence>
<organism evidence="3 4">
    <name type="scientific">Menidia menidia</name>
    <name type="common">Atlantic silverside</name>
    <dbReference type="NCBI Taxonomy" id="238744"/>
    <lineage>
        <taxon>Eukaryota</taxon>
        <taxon>Metazoa</taxon>
        <taxon>Chordata</taxon>
        <taxon>Craniata</taxon>
        <taxon>Vertebrata</taxon>
        <taxon>Euteleostomi</taxon>
        <taxon>Actinopterygii</taxon>
        <taxon>Neopterygii</taxon>
        <taxon>Teleostei</taxon>
        <taxon>Neoteleostei</taxon>
        <taxon>Acanthomorphata</taxon>
        <taxon>Ovalentaria</taxon>
        <taxon>Atherinomorphae</taxon>
        <taxon>Atheriniformes</taxon>
        <taxon>Atherinopsidae</taxon>
        <taxon>Menidiinae</taxon>
        <taxon>Menidia</taxon>
    </lineage>
</organism>
<dbReference type="EMBL" id="CAJRST010041222">
    <property type="protein sequence ID" value="CAG6022037.1"/>
    <property type="molecule type" value="Genomic_DNA"/>
</dbReference>
<comment type="caution">
    <text evidence="3">The sequence shown here is derived from an EMBL/GenBank/DDBJ whole genome shotgun (WGS) entry which is preliminary data.</text>
</comment>
<gene>
    <name evidence="3" type="ORF">MMEN_LOCUS22229</name>
</gene>
<protein>
    <submittedName>
        <fullName evidence="3">(Atlantic silverside) hypothetical protein</fullName>
    </submittedName>
</protein>
<keyword evidence="2" id="KW-1133">Transmembrane helix</keyword>
<dbReference type="AlphaFoldDB" id="A0A8S4BSY2"/>
<accession>A0A8S4BSY2</accession>
<feature type="region of interest" description="Disordered" evidence="1">
    <location>
        <begin position="194"/>
        <end position="222"/>
    </location>
</feature>
<keyword evidence="2" id="KW-0472">Membrane</keyword>
<evidence type="ECO:0000313" key="3">
    <source>
        <dbReference type="EMBL" id="CAG6022037.1"/>
    </source>
</evidence>
<name>A0A8S4BSY2_9TELE</name>